<proteinExistence type="predicted"/>
<evidence type="ECO:0000313" key="3">
    <source>
        <dbReference type="EMBL" id="OOC09970.1"/>
    </source>
</evidence>
<dbReference type="AlphaFoldDB" id="A0A1V2ZXY4"/>
<feature type="domain" description="DUF218" evidence="2">
    <location>
        <begin position="72"/>
        <end position="207"/>
    </location>
</feature>
<gene>
    <name evidence="3" type="ORF">B1A74_08320</name>
</gene>
<dbReference type="Proteomes" id="UP000189177">
    <property type="component" value="Unassembled WGS sequence"/>
</dbReference>
<feature type="transmembrane region" description="Helical" evidence="1">
    <location>
        <begin position="30"/>
        <end position="51"/>
    </location>
</feature>
<accession>A0A1V2ZXY4</accession>
<keyword evidence="1" id="KW-0472">Membrane</keyword>
<dbReference type="STRING" id="252474.B1A74_08320"/>
<name>A0A1V2ZXY4_9GAMM</name>
<dbReference type="PANTHER" id="PTHR30336">
    <property type="entry name" value="INNER MEMBRANE PROTEIN, PROBABLE PERMEASE"/>
    <property type="match status" value="1"/>
</dbReference>
<comment type="caution">
    <text evidence="3">The sequence shown here is derived from an EMBL/GenBank/DDBJ whole genome shotgun (WGS) entry which is preliminary data.</text>
</comment>
<evidence type="ECO:0000313" key="4">
    <source>
        <dbReference type="Proteomes" id="UP000189177"/>
    </source>
</evidence>
<organism evidence="3 4">
    <name type="scientific">Thioalkalivibrio halophilus</name>
    <dbReference type="NCBI Taxonomy" id="252474"/>
    <lineage>
        <taxon>Bacteria</taxon>
        <taxon>Pseudomonadati</taxon>
        <taxon>Pseudomonadota</taxon>
        <taxon>Gammaproteobacteria</taxon>
        <taxon>Chromatiales</taxon>
        <taxon>Ectothiorhodospiraceae</taxon>
        <taxon>Thioalkalivibrio</taxon>
    </lineage>
</organism>
<dbReference type="GO" id="GO:0000270">
    <property type="term" value="P:peptidoglycan metabolic process"/>
    <property type="evidence" value="ECO:0007669"/>
    <property type="project" value="TreeGrafter"/>
</dbReference>
<dbReference type="EMBL" id="MUZR01000028">
    <property type="protein sequence ID" value="OOC09970.1"/>
    <property type="molecule type" value="Genomic_DNA"/>
</dbReference>
<protein>
    <recommendedName>
        <fullName evidence="2">DUF218 domain-containing protein</fullName>
    </recommendedName>
</protein>
<dbReference type="InterPro" id="IPR051599">
    <property type="entry name" value="Cell_Envelope_Assoc"/>
</dbReference>
<keyword evidence="4" id="KW-1185">Reference proteome</keyword>
<dbReference type="RefSeq" id="WP_077244353.1">
    <property type="nucleotide sequence ID" value="NZ_MUZR01000028.1"/>
</dbReference>
<dbReference type="GO" id="GO:0005886">
    <property type="term" value="C:plasma membrane"/>
    <property type="evidence" value="ECO:0007669"/>
    <property type="project" value="TreeGrafter"/>
</dbReference>
<keyword evidence="1" id="KW-0812">Transmembrane</keyword>
<dbReference type="CDD" id="cd06259">
    <property type="entry name" value="YdcF-like"/>
    <property type="match status" value="1"/>
</dbReference>
<dbReference type="Gene3D" id="3.40.50.620">
    <property type="entry name" value="HUPs"/>
    <property type="match status" value="1"/>
</dbReference>
<dbReference type="InterPro" id="IPR003848">
    <property type="entry name" value="DUF218"/>
</dbReference>
<dbReference type="OrthoDB" id="5611936at2"/>
<reference evidence="3 4" key="1">
    <citation type="submission" date="2017-02" db="EMBL/GenBank/DDBJ databases">
        <title>Genomic diversity within the haloalkaliphilic genus Thioalkalivibrio.</title>
        <authorList>
            <person name="Ahn A.-C."/>
            <person name="Meier-Kolthoff J."/>
            <person name="Overmars L."/>
            <person name="Richter M."/>
            <person name="Woyke T."/>
            <person name="Sorokin D.Y."/>
            <person name="Muyzer G."/>
        </authorList>
    </citation>
    <scope>NUCLEOTIDE SEQUENCE [LARGE SCALE GENOMIC DNA]</scope>
    <source>
        <strain evidence="3 4">HL17</strain>
    </source>
</reference>
<evidence type="ECO:0000259" key="2">
    <source>
        <dbReference type="Pfam" id="PF02698"/>
    </source>
</evidence>
<dbReference type="PANTHER" id="PTHR30336:SF4">
    <property type="entry name" value="ENVELOPE BIOGENESIS FACTOR ELYC"/>
    <property type="match status" value="1"/>
</dbReference>
<evidence type="ECO:0000256" key="1">
    <source>
        <dbReference type="SAM" id="Phobius"/>
    </source>
</evidence>
<sequence length="239" mass="26569">MPIILILIMEVTLAQHRRVTLERVGTDGLAMFALSQVVILATLGISLLLAWHGVRCTAHAACRPREVGTVLVAGMQLEEGHPTPGYRLRLLRALRLLRRHPQARVLLLGGQTAAQGPSEAAAGAAFLRERGVANARIRIEDRSTHTLENLRHARDLMREESAGSDDPPAVLVTSRYHLARALAIARGLGLHLQPCPAEPGRHAARGPVLWREAWLLHWYHTGRVFARVFRRRGMLRRIT</sequence>
<keyword evidence="1" id="KW-1133">Transmembrane helix</keyword>
<dbReference type="InterPro" id="IPR014729">
    <property type="entry name" value="Rossmann-like_a/b/a_fold"/>
</dbReference>
<dbReference type="Pfam" id="PF02698">
    <property type="entry name" value="DUF218"/>
    <property type="match status" value="1"/>
</dbReference>
<dbReference type="GO" id="GO:0043164">
    <property type="term" value="P:Gram-negative-bacterium-type cell wall biogenesis"/>
    <property type="evidence" value="ECO:0007669"/>
    <property type="project" value="TreeGrafter"/>
</dbReference>